<keyword evidence="10" id="KW-0282">Flagellum</keyword>
<evidence type="ECO:0000313" key="10">
    <source>
        <dbReference type="EMBL" id="RJF87129.1"/>
    </source>
</evidence>
<dbReference type="GO" id="GO:0044780">
    <property type="term" value="P:bacterial-type flagellum assembly"/>
    <property type="evidence" value="ECO:0007669"/>
    <property type="project" value="InterPro"/>
</dbReference>
<evidence type="ECO:0000256" key="1">
    <source>
        <dbReference type="ARBA" id="ARBA00004651"/>
    </source>
</evidence>
<evidence type="ECO:0000313" key="11">
    <source>
        <dbReference type="Proteomes" id="UP000284605"/>
    </source>
</evidence>
<evidence type="ECO:0000256" key="5">
    <source>
        <dbReference type="ARBA" id="ARBA00022692"/>
    </source>
</evidence>
<accession>A0A418WAV7</accession>
<dbReference type="PRINTS" id="PR00952">
    <property type="entry name" value="TYPE3IMQPROT"/>
</dbReference>
<dbReference type="NCBIfam" id="TIGR01402">
    <property type="entry name" value="fliQ"/>
    <property type="match status" value="1"/>
</dbReference>
<keyword evidence="8 9" id="KW-0975">Bacterial flagellum</keyword>
<dbReference type="NCBIfam" id="NF004671">
    <property type="entry name" value="PRK06010.1"/>
    <property type="match status" value="1"/>
</dbReference>
<dbReference type="RefSeq" id="WP_119777772.1">
    <property type="nucleotide sequence ID" value="NZ_QYUK01000011.1"/>
</dbReference>
<reference evidence="10 11" key="1">
    <citation type="submission" date="2018-09" db="EMBL/GenBank/DDBJ databases">
        <authorList>
            <person name="Zhu H."/>
        </authorList>
    </citation>
    <scope>NUCLEOTIDE SEQUENCE [LARGE SCALE GENOMIC DNA]</scope>
    <source>
        <strain evidence="10 11">K1W22B-8</strain>
    </source>
</reference>
<proteinExistence type="inferred from homology"/>
<keyword evidence="7 9" id="KW-0472">Membrane</keyword>
<name>A0A418WAV7_9PROT</name>
<dbReference type="PANTHER" id="PTHR34040">
    <property type="entry name" value="FLAGELLAR BIOSYNTHETIC PROTEIN FLIQ"/>
    <property type="match status" value="1"/>
</dbReference>
<dbReference type="OrthoDB" id="9806440at2"/>
<dbReference type="AlphaFoldDB" id="A0A418WAV7"/>
<keyword evidence="5 9" id="KW-0812">Transmembrane</keyword>
<keyword evidence="6 9" id="KW-1133">Transmembrane helix</keyword>
<feature type="transmembrane region" description="Helical" evidence="9">
    <location>
        <begin position="55"/>
        <end position="76"/>
    </location>
</feature>
<evidence type="ECO:0000256" key="3">
    <source>
        <dbReference type="ARBA" id="ARBA00021718"/>
    </source>
</evidence>
<dbReference type="GO" id="GO:0005886">
    <property type="term" value="C:plasma membrane"/>
    <property type="evidence" value="ECO:0007669"/>
    <property type="project" value="UniProtKB-SubCell"/>
</dbReference>
<comment type="caution">
    <text evidence="10">The sequence shown here is derived from an EMBL/GenBank/DDBJ whole genome shotgun (WGS) entry which is preliminary data.</text>
</comment>
<keyword evidence="10" id="KW-0966">Cell projection</keyword>
<evidence type="ECO:0000256" key="7">
    <source>
        <dbReference type="ARBA" id="ARBA00023136"/>
    </source>
</evidence>
<feature type="transmembrane region" description="Helical" evidence="9">
    <location>
        <begin position="12"/>
        <end position="35"/>
    </location>
</feature>
<gene>
    <name evidence="9 10" type="primary">fliQ</name>
    <name evidence="10" type="ORF">D3874_08895</name>
</gene>
<comment type="similarity">
    <text evidence="2 9">Belongs to the FliQ/MopD/SpaQ family.</text>
</comment>
<dbReference type="Pfam" id="PF01313">
    <property type="entry name" value="Bac_export_3"/>
    <property type="match status" value="1"/>
</dbReference>
<keyword evidence="11" id="KW-1185">Reference proteome</keyword>
<keyword evidence="10" id="KW-0969">Cilium</keyword>
<dbReference type="InterPro" id="IPR006305">
    <property type="entry name" value="FliQ"/>
</dbReference>
<dbReference type="PANTHER" id="PTHR34040:SF2">
    <property type="entry name" value="FLAGELLAR BIOSYNTHETIC PROTEIN FLIQ"/>
    <property type="match status" value="1"/>
</dbReference>
<keyword evidence="4 9" id="KW-1003">Cell membrane</keyword>
<dbReference type="InterPro" id="IPR002191">
    <property type="entry name" value="Bac_export_3"/>
</dbReference>
<evidence type="ECO:0000256" key="6">
    <source>
        <dbReference type="ARBA" id="ARBA00022989"/>
    </source>
</evidence>
<dbReference type="GO" id="GO:0009425">
    <property type="term" value="C:bacterial-type flagellum basal body"/>
    <property type="evidence" value="ECO:0007669"/>
    <property type="project" value="UniProtKB-SubCell"/>
</dbReference>
<evidence type="ECO:0000256" key="4">
    <source>
        <dbReference type="ARBA" id="ARBA00022475"/>
    </source>
</evidence>
<comment type="subcellular location">
    <subcellularLocation>
        <location evidence="1 9">Cell membrane</location>
        <topology evidence="1">Multi-pass membrane protein</topology>
    </subcellularLocation>
    <subcellularLocation>
        <location evidence="9">Bacterial flagellum basal body</location>
    </subcellularLocation>
</comment>
<protein>
    <recommendedName>
        <fullName evidence="3 9">Flagellar biosynthetic protein FliQ</fullName>
    </recommendedName>
</protein>
<evidence type="ECO:0000256" key="2">
    <source>
        <dbReference type="ARBA" id="ARBA00006156"/>
    </source>
</evidence>
<comment type="function">
    <text evidence="9">Role in flagellar biosynthesis.</text>
</comment>
<dbReference type="GO" id="GO:0009306">
    <property type="term" value="P:protein secretion"/>
    <property type="evidence" value="ECO:0007669"/>
    <property type="project" value="InterPro"/>
</dbReference>
<organism evidence="10 11">
    <name type="scientific">Oleomonas cavernae</name>
    <dbReference type="NCBI Taxonomy" id="2320859"/>
    <lineage>
        <taxon>Bacteria</taxon>
        <taxon>Pseudomonadati</taxon>
        <taxon>Pseudomonadota</taxon>
        <taxon>Alphaproteobacteria</taxon>
        <taxon>Acetobacterales</taxon>
        <taxon>Acetobacteraceae</taxon>
        <taxon>Oleomonas</taxon>
    </lineage>
</organism>
<evidence type="ECO:0000256" key="8">
    <source>
        <dbReference type="ARBA" id="ARBA00023143"/>
    </source>
</evidence>
<dbReference type="EMBL" id="QYUK01000011">
    <property type="protein sequence ID" value="RJF87129.1"/>
    <property type="molecule type" value="Genomic_DNA"/>
</dbReference>
<evidence type="ECO:0000256" key="9">
    <source>
        <dbReference type="RuleBase" id="RU364090"/>
    </source>
</evidence>
<dbReference type="PIRSF" id="PIRSF004669">
    <property type="entry name" value="FliQ"/>
    <property type="match status" value="1"/>
</dbReference>
<dbReference type="Proteomes" id="UP000284605">
    <property type="component" value="Unassembled WGS sequence"/>
</dbReference>
<sequence>MNAGEALDVAREALLTIMLVSGPIMAVALIVGLSISLIQALTQIQEATLSFVPKILAIFAALLLFLPFMGAAMGTFTQEIMARIVSGGTGG</sequence>